<evidence type="ECO:0000259" key="2">
    <source>
        <dbReference type="Pfam" id="PF02371"/>
    </source>
</evidence>
<dbReference type="KEGG" id="kqv:B8P98_09020"/>
<dbReference type="KEGG" id="kqv:B8P98_22770"/>
<dbReference type="PANTHER" id="PTHR33055">
    <property type="entry name" value="TRANSPOSASE FOR INSERTION SEQUENCE ELEMENT IS1111A"/>
    <property type="match status" value="1"/>
</dbReference>
<dbReference type="GO" id="GO:0004803">
    <property type="term" value="F:transposase activity"/>
    <property type="evidence" value="ECO:0007669"/>
    <property type="project" value="InterPro"/>
</dbReference>
<dbReference type="GO" id="GO:0003677">
    <property type="term" value="F:DNA binding"/>
    <property type="evidence" value="ECO:0007669"/>
    <property type="project" value="InterPro"/>
</dbReference>
<dbReference type="Pfam" id="PF02371">
    <property type="entry name" value="Transposase_20"/>
    <property type="match status" value="1"/>
</dbReference>
<sequence>MNIKRIGLDLAKNIFQIHAVDHHEHVVLRKTLRRDRMTAFFSQLSPCLIGIEACGAAHYWARELTRMGHTVRIIPPQRVKSYLKGQKNDANDAEAICEAISRPGMRFVAMKTERQQTLQAEHRVRARLVRARTALSNEMRGLLGEFGLVLPVGIRQLRKALPEILSQQELWDDRFIRLLSELAEELQMLDERVARHDRRLEQSARDDIRIKRLLAIEGMGPVVASALVAAVGDGRQFKSGREMAAYLGLVPRQHSSGGKARLGSISKRGDSYLRTLIIHGARAVLNACQNKTDRRSQWLKALSERRNRNIATVALANKNARIAWAILSREEDYHGLQAAG</sequence>
<dbReference type="Proteomes" id="UP000257712">
    <property type="component" value="Unassembled WGS sequence"/>
</dbReference>
<name>A0A223U4F5_9ENTR</name>
<dbReference type="KEGG" id="kqv:B8P98_00535"/>
<dbReference type="RefSeq" id="WP_095032646.1">
    <property type="nucleotide sequence ID" value="NZ_CP022823.1"/>
</dbReference>
<dbReference type="KEGG" id="kqv:B8P98_05995"/>
<accession>A0A223U4F5</accession>
<dbReference type="PANTHER" id="PTHR33055:SF3">
    <property type="entry name" value="PUTATIVE TRANSPOSASE FOR IS117-RELATED"/>
    <property type="match status" value="1"/>
</dbReference>
<comment type="caution">
    <text evidence="3">The sequence shown here is derived from an EMBL/GenBank/DDBJ whole genome shotgun (WGS) entry which is preliminary data.</text>
</comment>
<dbReference type="EMBL" id="UJZG01000016">
    <property type="protein sequence ID" value="SXE00069.1"/>
    <property type="molecule type" value="Genomic_DNA"/>
</dbReference>
<feature type="domain" description="Transposase IS110-like N-terminal" evidence="1">
    <location>
        <begin position="6"/>
        <end position="145"/>
    </location>
</feature>
<feature type="domain" description="Transposase IS116/IS110/IS902 C-terminal" evidence="2">
    <location>
        <begin position="211"/>
        <end position="292"/>
    </location>
</feature>
<evidence type="ECO:0000259" key="1">
    <source>
        <dbReference type="Pfam" id="PF01548"/>
    </source>
</evidence>
<dbReference type="InterPro" id="IPR002525">
    <property type="entry name" value="Transp_IS110-like_N"/>
</dbReference>
<organism evidence="3 4">
    <name type="scientific">Klebsiella quasivariicola</name>
    <dbReference type="NCBI Taxonomy" id="2026240"/>
    <lineage>
        <taxon>Bacteria</taxon>
        <taxon>Pseudomonadati</taxon>
        <taxon>Pseudomonadota</taxon>
        <taxon>Gammaproteobacteria</taxon>
        <taxon>Enterobacterales</taxon>
        <taxon>Enterobacteriaceae</taxon>
        <taxon>Klebsiella/Raoultella group</taxon>
        <taxon>Klebsiella</taxon>
        <taxon>Klebsiella pneumoniae complex</taxon>
    </lineage>
</organism>
<dbReference type="AlphaFoldDB" id="A0A223U4F5"/>
<dbReference type="GO" id="GO:0006313">
    <property type="term" value="P:DNA transposition"/>
    <property type="evidence" value="ECO:0007669"/>
    <property type="project" value="InterPro"/>
</dbReference>
<reference evidence="3 4" key="1">
    <citation type="submission" date="2018-08" db="EMBL/GenBank/DDBJ databases">
        <authorList>
            <consortium name="Pathogen Informatics"/>
        </authorList>
    </citation>
    <scope>NUCLEOTIDE SEQUENCE [LARGE SCALE GENOMIC DNA]</scope>
    <source>
        <strain evidence="3 4">EuSCAPE_IT371</strain>
    </source>
</reference>
<evidence type="ECO:0000313" key="4">
    <source>
        <dbReference type="Proteomes" id="UP000257712"/>
    </source>
</evidence>
<gene>
    <name evidence="3" type="ORF">SAMEA3538780_04160</name>
</gene>
<dbReference type="NCBIfam" id="NF033542">
    <property type="entry name" value="transpos_IS110"/>
    <property type="match status" value="1"/>
</dbReference>
<dbReference type="Pfam" id="PF01548">
    <property type="entry name" value="DEDD_Tnp_IS110"/>
    <property type="match status" value="1"/>
</dbReference>
<dbReference type="InterPro" id="IPR047650">
    <property type="entry name" value="Transpos_IS110"/>
</dbReference>
<evidence type="ECO:0000313" key="3">
    <source>
        <dbReference type="EMBL" id="SXE00069.1"/>
    </source>
</evidence>
<dbReference type="KEGG" id="kqv:B8P98_00475"/>
<protein>
    <submittedName>
        <fullName evidence="3">Transposase, IS110 family</fullName>
    </submittedName>
</protein>
<proteinExistence type="predicted"/>
<dbReference type="InterPro" id="IPR003346">
    <property type="entry name" value="Transposase_20"/>
</dbReference>